<dbReference type="GO" id="GO:0005524">
    <property type="term" value="F:ATP binding"/>
    <property type="evidence" value="ECO:0007669"/>
    <property type="project" value="UniProtKB-UniRule"/>
</dbReference>
<keyword evidence="5 9" id="KW-0332">GMP biosynthesis</keyword>
<dbReference type="SUPFAM" id="SSF52402">
    <property type="entry name" value="Adenine nucleotide alpha hydrolases-like"/>
    <property type="match status" value="1"/>
</dbReference>
<keyword evidence="3 9" id="KW-0436">Ligase</keyword>
<dbReference type="SUPFAM" id="SSF52317">
    <property type="entry name" value="Class I glutamine amidotransferase-like"/>
    <property type="match status" value="1"/>
</dbReference>
<dbReference type="NCBIfam" id="TIGR00884">
    <property type="entry name" value="guaA_Cterm"/>
    <property type="match status" value="1"/>
</dbReference>
<dbReference type="NCBIfam" id="NF000848">
    <property type="entry name" value="PRK00074.1"/>
    <property type="match status" value="1"/>
</dbReference>
<evidence type="ECO:0000256" key="6">
    <source>
        <dbReference type="ARBA" id="ARBA00022755"/>
    </source>
</evidence>
<keyword evidence="7 9" id="KW-0067">ATP-binding</keyword>
<evidence type="ECO:0000259" key="11">
    <source>
        <dbReference type="PROSITE" id="PS51553"/>
    </source>
</evidence>
<dbReference type="FunFam" id="3.30.300.10:FF:000002">
    <property type="entry name" value="GMP synthase [glutamine-hydrolyzing]"/>
    <property type="match status" value="1"/>
</dbReference>
<dbReference type="AlphaFoldDB" id="A0A1J1E7C5"/>
<protein>
    <recommendedName>
        <fullName evidence="9">GMP synthase [glutamine-hydrolyzing]</fullName>
        <ecNumber evidence="9">6.3.5.2</ecNumber>
    </recommendedName>
    <alternativeName>
        <fullName evidence="9">GMP synthetase</fullName>
    </alternativeName>
    <alternativeName>
        <fullName evidence="9">Glutamine amidotransferase</fullName>
    </alternativeName>
</protein>
<feature type="active site" evidence="9">
    <location>
        <position position="166"/>
    </location>
</feature>
<comment type="subunit">
    <text evidence="9">Homodimer.</text>
</comment>
<evidence type="ECO:0000256" key="1">
    <source>
        <dbReference type="ARBA" id="ARBA00002332"/>
    </source>
</evidence>
<feature type="domain" description="GMPS ATP-PPase" evidence="11">
    <location>
        <begin position="193"/>
        <end position="383"/>
    </location>
</feature>
<dbReference type="Pfam" id="PF02540">
    <property type="entry name" value="NAD_synthase"/>
    <property type="match status" value="1"/>
</dbReference>
<dbReference type="Pfam" id="PF00958">
    <property type="entry name" value="GMP_synt_C"/>
    <property type="match status" value="1"/>
</dbReference>
<keyword evidence="8 9" id="KW-0315">Glutamine amidotransferase</keyword>
<evidence type="ECO:0000256" key="8">
    <source>
        <dbReference type="ARBA" id="ARBA00022962"/>
    </source>
</evidence>
<accession>A0A1J1E7C5</accession>
<dbReference type="InterPro" id="IPR017926">
    <property type="entry name" value="GATASE"/>
</dbReference>
<dbReference type="CDD" id="cd01997">
    <property type="entry name" value="GMP_synthase_C"/>
    <property type="match status" value="1"/>
</dbReference>
<dbReference type="PROSITE" id="PS51553">
    <property type="entry name" value="GMPS_ATP_PPASE"/>
    <property type="match status" value="1"/>
</dbReference>
<dbReference type="Gene3D" id="3.30.300.10">
    <property type="match status" value="1"/>
</dbReference>
<evidence type="ECO:0000256" key="3">
    <source>
        <dbReference type="ARBA" id="ARBA00022598"/>
    </source>
</evidence>
<evidence type="ECO:0000313" key="13">
    <source>
        <dbReference type="Proteomes" id="UP000243197"/>
    </source>
</evidence>
<comment type="function">
    <text evidence="1 9">Catalyzes the synthesis of GMP from XMP.</text>
</comment>
<dbReference type="RefSeq" id="WP_096686865.1">
    <property type="nucleotide sequence ID" value="NZ_AP014564.1"/>
</dbReference>
<dbReference type="InterPro" id="IPR025777">
    <property type="entry name" value="GMPS_ATP_PPase_dom"/>
</dbReference>
<dbReference type="InterPro" id="IPR001674">
    <property type="entry name" value="GMP_synth_C"/>
</dbReference>
<dbReference type="InterPro" id="IPR014729">
    <property type="entry name" value="Rossmann-like_a/b/a_fold"/>
</dbReference>
<dbReference type="GO" id="GO:0005829">
    <property type="term" value="C:cytosol"/>
    <property type="evidence" value="ECO:0007669"/>
    <property type="project" value="TreeGrafter"/>
</dbReference>
<comment type="catalytic activity">
    <reaction evidence="9">
        <text>XMP + L-glutamine + ATP + H2O = GMP + L-glutamate + AMP + diphosphate + 2 H(+)</text>
        <dbReference type="Rhea" id="RHEA:11680"/>
        <dbReference type="ChEBI" id="CHEBI:15377"/>
        <dbReference type="ChEBI" id="CHEBI:15378"/>
        <dbReference type="ChEBI" id="CHEBI:29985"/>
        <dbReference type="ChEBI" id="CHEBI:30616"/>
        <dbReference type="ChEBI" id="CHEBI:33019"/>
        <dbReference type="ChEBI" id="CHEBI:57464"/>
        <dbReference type="ChEBI" id="CHEBI:58115"/>
        <dbReference type="ChEBI" id="CHEBI:58359"/>
        <dbReference type="ChEBI" id="CHEBI:456215"/>
        <dbReference type="EC" id="6.3.5.2"/>
    </reaction>
</comment>
<dbReference type="InterPro" id="IPR022310">
    <property type="entry name" value="NAD/GMP_synthase"/>
</dbReference>
<dbReference type="InterPro" id="IPR004739">
    <property type="entry name" value="GMP_synth_GATase"/>
</dbReference>
<dbReference type="KEGG" id="ise:JBKA6_1225"/>
<gene>
    <name evidence="9" type="primary">guaA</name>
    <name evidence="12" type="ORF">JBKA6_1225</name>
</gene>
<evidence type="ECO:0000256" key="5">
    <source>
        <dbReference type="ARBA" id="ARBA00022749"/>
    </source>
</evidence>
<evidence type="ECO:0000256" key="7">
    <source>
        <dbReference type="ARBA" id="ARBA00022840"/>
    </source>
</evidence>
<feature type="active site" evidence="9">
    <location>
        <position position="168"/>
    </location>
</feature>
<keyword evidence="13" id="KW-1185">Reference proteome</keyword>
<dbReference type="GO" id="GO:0003921">
    <property type="term" value="F:GMP synthase activity"/>
    <property type="evidence" value="ECO:0007669"/>
    <property type="project" value="InterPro"/>
</dbReference>
<evidence type="ECO:0000256" key="10">
    <source>
        <dbReference type="PROSITE-ProRule" id="PRU00886"/>
    </source>
</evidence>
<dbReference type="OrthoDB" id="9802219at2"/>
<feature type="binding site" evidence="10">
    <location>
        <begin position="220"/>
        <end position="226"/>
    </location>
    <ligand>
        <name>ATP</name>
        <dbReference type="ChEBI" id="CHEBI:30616"/>
    </ligand>
</feature>
<dbReference type="InterPro" id="IPR029062">
    <property type="entry name" value="Class_I_gatase-like"/>
</dbReference>
<evidence type="ECO:0000313" key="12">
    <source>
        <dbReference type="EMBL" id="BAV95238.1"/>
    </source>
</evidence>
<proteinExistence type="inferred from homology"/>
<dbReference type="UniPathway" id="UPA00189">
    <property type="reaction ID" value="UER00296"/>
</dbReference>
<dbReference type="EMBL" id="AP014564">
    <property type="protein sequence ID" value="BAV95238.1"/>
    <property type="molecule type" value="Genomic_DNA"/>
</dbReference>
<feature type="active site" description="Nucleophile" evidence="9">
    <location>
        <position position="78"/>
    </location>
</feature>
<dbReference type="InterPro" id="IPR022955">
    <property type="entry name" value="GMP_synthase"/>
</dbReference>
<dbReference type="Pfam" id="PF00117">
    <property type="entry name" value="GATase"/>
    <property type="match status" value="1"/>
</dbReference>
<keyword evidence="4 9" id="KW-0547">Nucleotide-binding</keyword>
<dbReference type="NCBIfam" id="TIGR00888">
    <property type="entry name" value="guaA_Nterm"/>
    <property type="match status" value="1"/>
</dbReference>
<dbReference type="PROSITE" id="PS51273">
    <property type="entry name" value="GATASE_TYPE_1"/>
    <property type="match status" value="1"/>
</dbReference>
<dbReference type="SUPFAM" id="SSF54810">
    <property type="entry name" value="GMP synthetase C-terminal dimerisation domain"/>
    <property type="match status" value="1"/>
</dbReference>
<name>A0A1J1E7C5_9FLAO</name>
<organism evidence="12 13">
    <name type="scientific">Ichthyobacterium seriolicida</name>
    <dbReference type="NCBI Taxonomy" id="242600"/>
    <lineage>
        <taxon>Bacteria</taxon>
        <taxon>Pseudomonadati</taxon>
        <taxon>Bacteroidota</taxon>
        <taxon>Flavobacteriia</taxon>
        <taxon>Flavobacteriales</taxon>
        <taxon>Ichthyobacteriaceae</taxon>
        <taxon>Ichthyobacterium</taxon>
    </lineage>
</organism>
<sequence>MDKILIVDIGSQYTQLIARRVRELNIYCEIHPYNNLPGDIDSWKAVILSGSPFSVNDENSPHIDLSHIKGRQPILAICFGAQYLAKCFGGNVSSSDKREYGRANLTYVDSNSPLFEGISNGAQVWMSHGDTILELPRNSKIIASTESVEIAAYQVIDECCFGIQFHPEVYHTSDGAKLLRNFLIDIVGSKANWTADSFVQRTVTELKEKIKDDKVVLGLSGGVDSTVTAMLLQRAIGDRLYCIFVDNGLLRKNEFEEVLEQYENMGLNIKGVDAKNIFLSALSGKSDPEEKRKIIGRVFIEVFDREAKEIEDVKWLAQGTIYPDVIESISVNGPSATIKSHHNVGGLPDYMKLKIVEPLKTLFKDEVRGVGEMMNIDKGLLGRHPFPGPGLAIRILGDITEEKVDIVQRADKIFIDHLKKSGLYDKIWQAGVILLPVKSVGVMGDERTYERVISIRAVESLDGMTADWVHLPYDVLAKVSNEIINNISGVNRVVYDISSKPPATIEWE</sequence>
<dbReference type="HAMAP" id="MF_00344">
    <property type="entry name" value="GMP_synthase"/>
    <property type="match status" value="1"/>
</dbReference>
<dbReference type="EC" id="6.3.5.2" evidence="9"/>
<dbReference type="Gene3D" id="3.40.50.620">
    <property type="entry name" value="HUPs"/>
    <property type="match status" value="1"/>
</dbReference>
<evidence type="ECO:0000256" key="9">
    <source>
        <dbReference type="HAMAP-Rule" id="MF_00344"/>
    </source>
</evidence>
<reference evidence="12 13" key="1">
    <citation type="submission" date="2014-03" db="EMBL/GenBank/DDBJ databases">
        <title>complete genome sequence of Flavobacteriaceae bacterium JBKA-6.</title>
        <authorList>
            <person name="Takano T."/>
            <person name="Nakamura Y."/>
            <person name="Takuma S."/>
            <person name="Yasuike M."/>
            <person name="Matsuyama T."/>
            <person name="Sakai T."/>
            <person name="Fujiwara A."/>
            <person name="Kimoto K."/>
            <person name="Fukuda Y."/>
            <person name="Kondo H."/>
            <person name="Hirono I."/>
            <person name="Nakayasu C."/>
        </authorList>
    </citation>
    <scope>NUCLEOTIDE SEQUENCE [LARGE SCALE GENOMIC DNA]</scope>
    <source>
        <strain evidence="12 13">JBKA-6</strain>
    </source>
</reference>
<keyword evidence="6 9" id="KW-0658">Purine biosynthesis</keyword>
<dbReference type="FunFam" id="3.40.50.620:FF:000001">
    <property type="entry name" value="GMP synthase [glutamine-hydrolyzing]"/>
    <property type="match status" value="1"/>
</dbReference>
<dbReference type="PANTHER" id="PTHR11922:SF2">
    <property type="entry name" value="GMP SYNTHASE [GLUTAMINE-HYDROLYZING]"/>
    <property type="match status" value="1"/>
</dbReference>
<evidence type="ECO:0000256" key="2">
    <source>
        <dbReference type="ARBA" id="ARBA00005153"/>
    </source>
</evidence>
<dbReference type="CDD" id="cd01742">
    <property type="entry name" value="GATase1_GMP_Synthase"/>
    <property type="match status" value="1"/>
</dbReference>
<dbReference type="FunFam" id="3.40.50.880:FF:000001">
    <property type="entry name" value="GMP synthase [glutamine-hydrolyzing]"/>
    <property type="match status" value="1"/>
</dbReference>
<dbReference type="PANTHER" id="PTHR11922">
    <property type="entry name" value="GMP SYNTHASE-RELATED"/>
    <property type="match status" value="1"/>
</dbReference>
<comment type="pathway">
    <text evidence="2 9">Purine metabolism; GMP biosynthesis; GMP from XMP (L-Gln route): step 1/1.</text>
</comment>
<evidence type="ECO:0000256" key="4">
    <source>
        <dbReference type="ARBA" id="ARBA00022741"/>
    </source>
</evidence>
<dbReference type="Gene3D" id="3.40.50.880">
    <property type="match status" value="1"/>
</dbReference>
<dbReference type="Proteomes" id="UP000243197">
    <property type="component" value="Chromosome"/>
</dbReference>